<evidence type="ECO:0000256" key="8">
    <source>
        <dbReference type="ARBA" id="ARBA00023004"/>
    </source>
</evidence>
<keyword evidence="11 14" id="KW-0472">Membrane</keyword>
<dbReference type="Proteomes" id="UP000606044">
    <property type="component" value="Unassembled WGS sequence"/>
</dbReference>
<protein>
    <submittedName>
        <fullName evidence="19">TonB-dependent receptor</fullName>
    </submittedName>
</protein>
<organism evidence="19 20">
    <name type="scientific">Azorhizobium oxalatiphilum</name>
    <dbReference type="NCBI Taxonomy" id="980631"/>
    <lineage>
        <taxon>Bacteria</taxon>
        <taxon>Pseudomonadati</taxon>
        <taxon>Pseudomonadota</taxon>
        <taxon>Alphaproteobacteria</taxon>
        <taxon>Hyphomicrobiales</taxon>
        <taxon>Xanthobacteraceae</taxon>
        <taxon>Azorhizobium</taxon>
    </lineage>
</organism>
<evidence type="ECO:0000256" key="15">
    <source>
        <dbReference type="RuleBase" id="RU003357"/>
    </source>
</evidence>
<dbReference type="NCBIfam" id="TIGR01783">
    <property type="entry name" value="TonB-siderophor"/>
    <property type="match status" value="1"/>
</dbReference>
<keyword evidence="6 14" id="KW-0812">Transmembrane</keyword>
<dbReference type="InterPro" id="IPR036942">
    <property type="entry name" value="Beta-barrel_TonB_sf"/>
</dbReference>
<dbReference type="CDD" id="cd01347">
    <property type="entry name" value="ligand_gated_channel"/>
    <property type="match status" value="1"/>
</dbReference>
<dbReference type="PANTHER" id="PTHR32552:SF68">
    <property type="entry name" value="FERRICHROME OUTER MEMBRANE TRANSPORTER_PHAGE RECEPTOR"/>
    <property type="match status" value="1"/>
</dbReference>
<dbReference type="Gene3D" id="2.40.170.20">
    <property type="entry name" value="TonB-dependent receptor, beta-barrel domain"/>
    <property type="match status" value="1"/>
</dbReference>
<gene>
    <name evidence="19" type="ORF">GCM10007301_25130</name>
</gene>
<evidence type="ECO:0000256" key="6">
    <source>
        <dbReference type="ARBA" id="ARBA00022692"/>
    </source>
</evidence>
<evidence type="ECO:0000256" key="5">
    <source>
        <dbReference type="ARBA" id="ARBA00022496"/>
    </source>
</evidence>
<dbReference type="GO" id="GO:0015344">
    <property type="term" value="F:siderophore uptake transmembrane transporter activity"/>
    <property type="evidence" value="ECO:0007669"/>
    <property type="project" value="TreeGrafter"/>
</dbReference>
<dbReference type="InterPro" id="IPR000531">
    <property type="entry name" value="Beta-barrel_TonB"/>
</dbReference>
<keyword evidence="9" id="KW-0406">Ion transport</keyword>
<evidence type="ECO:0000259" key="18">
    <source>
        <dbReference type="Pfam" id="PF07715"/>
    </source>
</evidence>
<reference evidence="19" key="1">
    <citation type="journal article" date="2014" name="Int. J. Syst. Evol. Microbiol.">
        <title>Complete genome sequence of Corynebacterium casei LMG S-19264T (=DSM 44701T), isolated from a smear-ripened cheese.</title>
        <authorList>
            <consortium name="US DOE Joint Genome Institute (JGI-PGF)"/>
            <person name="Walter F."/>
            <person name="Albersmeier A."/>
            <person name="Kalinowski J."/>
            <person name="Ruckert C."/>
        </authorList>
    </citation>
    <scope>NUCLEOTIDE SEQUENCE</scope>
    <source>
        <strain evidence="19">CCM 7897</strain>
    </source>
</reference>
<evidence type="ECO:0000256" key="4">
    <source>
        <dbReference type="ARBA" id="ARBA00022452"/>
    </source>
</evidence>
<dbReference type="InterPro" id="IPR012910">
    <property type="entry name" value="Plug_dom"/>
</dbReference>
<proteinExistence type="inferred from homology"/>
<dbReference type="Pfam" id="PF07715">
    <property type="entry name" value="Plug"/>
    <property type="match status" value="1"/>
</dbReference>
<dbReference type="GO" id="GO:0038023">
    <property type="term" value="F:signaling receptor activity"/>
    <property type="evidence" value="ECO:0007669"/>
    <property type="project" value="InterPro"/>
</dbReference>
<evidence type="ECO:0000256" key="14">
    <source>
        <dbReference type="PROSITE-ProRule" id="PRU01360"/>
    </source>
</evidence>
<name>A0A917FDA0_9HYPH</name>
<dbReference type="PANTHER" id="PTHR32552">
    <property type="entry name" value="FERRICHROME IRON RECEPTOR-RELATED"/>
    <property type="match status" value="1"/>
</dbReference>
<dbReference type="InterPro" id="IPR010105">
    <property type="entry name" value="TonB_sidphr_rcpt"/>
</dbReference>
<accession>A0A917FDA0</accession>
<dbReference type="GO" id="GO:0015891">
    <property type="term" value="P:siderophore transport"/>
    <property type="evidence" value="ECO:0007669"/>
    <property type="project" value="InterPro"/>
</dbReference>
<comment type="caution">
    <text evidence="19">The sequence shown here is derived from an EMBL/GenBank/DDBJ whole genome shotgun (WGS) entry which is preliminary data.</text>
</comment>
<dbReference type="FunFam" id="2.170.130.10:FF:000001">
    <property type="entry name" value="Catecholate siderophore TonB-dependent receptor"/>
    <property type="match status" value="1"/>
</dbReference>
<evidence type="ECO:0000256" key="10">
    <source>
        <dbReference type="ARBA" id="ARBA00023077"/>
    </source>
</evidence>
<dbReference type="InterPro" id="IPR039426">
    <property type="entry name" value="TonB-dep_rcpt-like"/>
</dbReference>
<keyword evidence="7 16" id="KW-0732">Signal</keyword>
<evidence type="ECO:0000256" key="13">
    <source>
        <dbReference type="ARBA" id="ARBA00023237"/>
    </source>
</evidence>
<feature type="signal peptide" evidence="16">
    <location>
        <begin position="1"/>
        <end position="19"/>
    </location>
</feature>
<evidence type="ECO:0000256" key="9">
    <source>
        <dbReference type="ARBA" id="ARBA00023065"/>
    </source>
</evidence>
<feature type="domain" description="TonB-dependent receptor plug" evidence="18">
    <location>
        <begin position="61"/>
        <end position="163"/>
    </location>
</feature>
<evidence type="ECO:0000256" key="1">
    <source>
        <dbReference type="ARBA" id="ARBA00004571"/>
    </source>
</evidence>
<evidence type="ECO:0000313" key="20">
    <source>
        <dbReference type="Proteomes" id="UP000606044"/>
    </source>
</evidence>
<keyword evidence="8" id="KW-0408">Iron</keyword>
<sequence>MRLPVAMGALLIAASAAQAQDAGTGLLLPTVQVEGAQSAWGPIGGYVATNSAAGTKTDTPLIETPRSISVVSAEEISDRGAQSVVDAVSYSAGVVTGLYGYEPRFDVIYVRGFATTQLGDYKDGLRQANGSFAYFRSEVYGLERIDIIKGPASVLYGQTVPGGLVNRVSKLPTEKAFGEIEGQIGSPDWYQLAFDVGGPANKDGSILYRVTGVARKADGSVNGTANDELYLAPSVTFRNDKTSFTLIASVLNANVPASNFYLQTNAYTPPTRIGASTTFNDIEQTQEQIGYKLEHEFNDIWTVRQNLRYGHIDEHAYYTSAIGYITPTLIARYPFNLKATVDTFNVDNQAEAKFATGALNHRVLFGLDYLVMNNVQRTGFGSFTGSDATPLNLLAPNTPQQAIMPALTAQTATSVSQVGLYASDQIKFGEGWNFNIGGRQDFATQQASSQASSLSPTTGQSRDDTAFTWQTGLLYEFSNGVAPYASYATSFLPSTNTDLNGDLLPPSNGEQYEVGIKYQPKGMKALFTAAAYQLTQTNYAVAVPPFNLYYDNTGDVRVRGFEFEAAAELAPGFEMTAAYTYAKSEIIASLDTATIGNTPVNMPENVASLWAKYMFQDGPMKGFGVGAGVRYNGGFWADNANTYKNPSQTLVDAALYYEKDAWKVQLNAKNLFDEETAILNEGYWYWTNGRQVLLTASYRW</sequence>
<keyword evidence="4 14" id="KW-1134">Transmembrane beta strand</keyword>
<dbReference type="GO" id="GO:0009279">
    <property type="term" value="C:cell outer membrane"/>
    <property type="evidence" value="ECO:0007669"/>
    <property type="project" value="UniProtKB-SubCell"/>
</dbReference>
<comment type="similarity">
    <text evidence="2 14 15">Belongs to the TonB-dependent receptor family.</text>
</comment>
<keyword evidence="12 19" id="KW-0675">Receptor</keyword>
<evidence type="ECO:0000256" key="16">
    <source>
        <dbReference type="SAM" id="SignalP"/>
    </source>
</evidence>
<keyword evidence="3 14" id="KW-0813">Transport</keyword>
<feature type="domain" description="TonB-dependent receptor-like beta-barrel" evidence="17">
    <location>
        <begin position="244"/>
        <end position="671"/>
    </location>
</feature>
<dbReference type="InterPro" id="IPR037066">
    <property type="entry name" value="Plug_dom_sf"/>
</dbReference>
<keyword evidence="20" id="KW-1185">Reference proteome</keyword>
<evidence type="ECO:0000313" key="19">
    <source>
        <dbReference type="EMBL" id="GGF64284.1"/>
    </source>
</evidence>
<reference evidence="19" key="2">
    <citation type="submission" date="2020-09" db="EMBL/GenBank/DDBJ databases">
        <authorList>
            <person name="Sun Q."/>
            <person name="Sedlacek I."/>
        </authorList>
    </citation>
    <scope>NUCLEOTIDE SEQUENCE</scope>
    <source>
        <strain evidence="19">CCM 7897</strain>
    </source>
</reference>
<keyword evidence="13 14" id="KW-0998">Cell outer membrane</keyword>
<keyword evidence="5" id="KW-0410">Iron transport</keyword>
<dbReference type="Pfam" id="PF00593">
    <property type="entry name" value="TonB_dep_Rec_b-barrel"/>
    <property type="match status" value="1"/>
</dbReference>
<comment type="subcellular location">
    <subcellularLocation>
        <location evidence="1 14">Cell outer membrane</location>
        <topology evidence="1 14">Multi-pass membrane protein</topology>
    </subcellularLocation>
</comment>
<evidence type="ECO:0000256" key="12">
    <source>
        <dbReference type="ARBA" id="ARBA00023170"/>
    </source>
</evidence>
<keyword evidence="10 15" id="KW-0798">TonB box</keyword>
<feature type="chain" id="PRO_5036673190" evidence="16">
    <location>
        <begin position="20"/>
        <end position="700"/>
    </location>
</feature>
<evidence type="ECO:0000256" key="3">
    <source>
        <dbReference type="ARBA" id="ARBA00022448"/>
    </source>
</evidence>
<dbReference type="Gene3D" id="2.170.130.10">
    <property type="entry name" value="TonB-dependent receptor, plug domain"/>
    <property type="match status" value="1"/>
</dbReference>
<evidence type="ECO:0000256" key="2">
    <source>
        <dbReference type="ARBA" id="ARBA00009810"/>
    </source>
</evidence>
<evidence type="ECO:0000256" key="7">
    <source>
        <dbReference type="ARBA" id="ARBA00022729"/>
    </source>
</evidence>
<dbReference type="EMBL" id="BMCT01000003">
    <property type="protein sequence ID" value="GGF64284.1"/>
    <property type="molecule type" value="Genomic_DNA"/>
</dbReference>
<evidence type="ECO:0000259" key="17">
    <source>
        <dbReference type="Pfam" id="PF00593"/>
    </source>
</evidence>
<dbReference type="SUPFAM" id="SSF56935">
    <property type="entry name" value="Porins"/>
    <property type="match status" value="1"/>
</dbReference>
<evidence type="ECO:0000256" key="11">
    <source>
        <dbReference type="ARBA" id="ARBA00023136"/>
    </source>
</evidence>
<dbReference type="AlphaFoldDB" id="A0A917FDA0"/>
<dbReference type="PROSITE" id="PS52016">
    <property type="entry name" value="TONB_DEPENDENT_REC_3"/>
    <property type="match status" value="1"/>
</dbReference>